<feature type="non-terminal residue" evidence="2">
    <location>
        <position position="1"/>
    </location>
</feature>
<reference evidence="2" key="1">
    <citation type="journal article" date="2019" name="Sci. Rep.">
        <title>Draft genome of Tanacetum cinerariifolium, the natural source of mosquito coil.</title>
        <authorList>
            <person name="Yamashiro T."/>
            <person name="Shiraishi A."/>
            <person name="Satake H."/>
            <person name="Nakayama K."/>
        </authorList>
    </citation>
    <scope>NUCLEOTIDE SEQUENCE</scope>
</reference>
<organism evidence="2">
    <name type="scientific">Tanacetum cinerariifolium</name>
    <name type="common">Dalmatian daisy</name>
    <name type="synonym">Chrysanthemum cinerariifolium</name>
    <dbReference type="NCBI Taxonomy" id="118510"/>
    <lineage>
        <taxon>Eukaryota</taxon>
        <taxon>Viridiplantae</taxon>
        <taxon>Streptophyta</taxon>
        <taxon>Embryophyta</taxon>
        <taxon>Tracheophyta</taxon>
        <taxon>Spermatophyta</taxon>
        <taxon>Magnoliopsida</taxon>
        <taxon>eudicotyledons</taxon>
        <taxon>Gunneridae</taxon>
        <taxon>Pentapetalae</taxon>
        <taxon>asterids</taxon>
        <taxon>campanulids</taxon>
        <taxon>Asterales</taxon>
        <taxon>Asteraceae</taxon>
        <taxon>Asteroideae</taxon>
        <taxon>Anthemideae</taxon>
        <taxon>Anthemidinae</taxon>
        <taxon>Tanacetum</taxon>
    </lineage>
</organism>
<dbReference type="InterPro" id="IPR051394">
    <property type="entry name" value="Glutamate_Synthase"/>
</dbReference>
<protein>
    <submittedName>
        <fullName evidence="2">Glutamate synthase 1 [NADH], chloroplastic isoform X2</fullName>
    </submittedName>
</protein>
<feature type="non-terminal residue" evidence="2">
    <location>
        <position position="144"/>
    </location>
</feature>
<feature type="domain" description="Glutamate synthase alpha subunit C-terminal" evidence="1">
    <location>
        <begin position="2"/>
        <end position="90"/>
    </location>
</feature>
<comment type="caution">
    <text evidence="2">The sequence shown here is derived from an EMBL/GenBank/DDBJ whole genome shotgun (WGS) entry which is preliminary data.</text>
</comment>
<gene>
    <name evidence="2" type="ORF">Tci_862469</name>
</gene>
<evidence type="ECO:0000259" key="1">
    <source>
        <dbReference type="Pfam" id="PF01493"/>
    </source>
</evidence>
<dbReference type="Pfam" id="PF01493">
    <property type="entry name" value="GXGXG"/>
    <property type="match status" value="1"/>
</dbReference>
<evidence type="ECO:0000313" key="2">
    <source>
        <dbReference type="EMBL" id="GFC90499.1"/>
    </source>
</evidence>
<accession>A0A699RSJ6</accession>
<dbReference type="PANTHER" id="PTHR43100">
    <property type="entry name" value="GLUTAMATE SYNTHASE [NADPH] SMALL CHAIN"/>
    <property type="match status" value="1"/>
</dbReference>
<sequence length="144" mass="15023">DVKNTDRTIGTLLSNEIAKRYHAAGLPDDTIRYKFIGSAGQSFGAFSSKGLTFKLEGEANDYVGKGLSGARLAIFPPATSTWSLREGVPAGVQARAGEGGEGGVGLFCCPGVAPPGPLSFSERGSLATFFSFKKAMEISAIDQE</sequence>
<dbReference type="PANTHER" id="PTHR43100:SF1">
    <property type="entry name" value="GLUTAMATE SYNTHASE [NADPH] SMALL CHAIN"/>
    <property type="match status" value="1"/>
</dbReference>
<dbReference type="GO" id="GO:0016491">
    <property type="term" value="F:oxidoreductase activity"/>
    <property type="evidence" value="ECO:0007669"/>
    <property type="project" value="InterPro"/>
</dbReference>
<dbReference type="EMBL" id="BKCJ011126703">
    <property type="protein sequence ID" value="GFC90499.1"/>
    <property type="molecule type" value="Genomic_DNA"/>
</dbReference>
<dbReference type="AlphaFoldDB" id="A0A699RSJ6"/>
<proteinExistence type="predicted"/>
<name>A0A699RSJ6_TANCI</name>
<dbReference type="InterPro" id="IPR002489">
    <property type="entry name" value="Glu_synth_asu_C"/>
</dbReference>
<dbReference type="Gene3D" id="2.160.20.60">
    <property type="entry name" value="Glutamate synthase, alpha subunit, C-terminal domain"/>
    <property type="match status" value="1"/>
</dbReference>
<dbReference type="InterPro" id="IPR036485">
    <property type="entry name" value="Glu_synth_asu_C_sf"/>
</dbReference>
<dbReference type="SUPFAM" id="SSF69336">
    <property type="entry name" value="Alpha subunit of glutamate synthase, C-terminal domain"/>
    <property type="match status" value="1"/>
</dbReference>